<evidence type="ECO:0000256" key="1">
    <source>
        <dbReference type="ARBA" id="ARBA00023015"/>
    </source>
</evidence>
<dbReference type="PRINTS" id="PR00035">
    <property type="entry name" value="HTHGNTR"/>
</dbReference>
<dbReference type="Pfam" id="PF00392">
    <property type="entry name" value="GntR"/>
    <property type="match status" value="1"/>
</dbReference>
<dbReference type="PANTHER" id="PTHR44846:SF1">
    <property type="entry name" value="MANNOSYL-D-GLYCERATE TRANSPORT_METABOLISM SYSTEM REPRESSOR MNGR-RELATED"/>
    <property type="match status" value="1"/>
</dbReference>
<dbReference type="InterPro" id="IPR036388">
    <property type="entry name" value="WH-like_DNA-bd_sf"/>
</dbReference>
<comment type="caution">
    <text evidence="5">The sequence shown here is derived from an EMBL/GenBank/DDBJ whole genome shotgun (WGS) entry which is preliminary data.</text>
</comment>
<dbReference type="FunFam" id="1.10.10.10:FF:000079">
    <property type="entry name" value="GntR family transcriptional regulator"/>
    <property type="match status" value="1"/>
</dbReference>
<evidence type="ECO:0000256" key="2">
    <source>
        <dbReference type="ARBA" id="ARBA00023125"/>
    </source>
</evidence>
<dbReference type="GO" id="GO:0003677">
    <property type="term" value="F:DNA binding"/>
    <property type="evidence" value="ECO:0007669"/>
    <property type="project" value="UniProtKB-KW"/>
</dbReference>
<proteinExistence type="predicted"/>
<keyword evidence="1" id="KW-0805">Transcription regulation</keyword>
<dbReference type="SMART" id="SM00345">
    <property type="entry name" value="HTH_GNTR"/>
    <property type="match status" value="1"/>
</dbReference>
<dbReference type="InterPro" id="IPR000524">
    <property type="entry name" value="Tscrpt_reg_HTH_GntR"/>
</dbReference>
<keyword evidence="3" id="KW-0804">Transcription</keyword>
<dbReference type="Gene3D" id="1.10.10.10">
    <property type="entry name" value="Winged helix-like DNA-binding domain superfamily/Winged helix DNA-binding domain"/>
    <property type="match status" value="1"/>
</dbReference>
<evidence type="ECO:0000313" key="6">
    <source>
        <dbReference type="Proteomes" id="UP001144204"/>
    </source>
</evidence>
<dbReference type="GO" id="GO:0045892">
    <property type="term" value="P:negative regulation of DNA-templated transcription"/>
    <property type="evidence" value="ECO:0007669"/>
    <property type="project" value="TreeGrafter"/>
</dbReference>
<dbReference type="GO" id="GO:0003700">
    <property type="term" value="F:DNA-binding transcription factor activity"/>
    <property type="evidence" value="ECO:0007669"/>
    <property type="project" value="InterPro"/>
</dbReference>
<reference evidence="5" key="1">
    <citation type="submission" date="2022-07" db="EMBL/GenBank/DDBJ databases">
        <authorList>
            <person name="Kouya T."/>
            <person name="Ishiyama Y."/>
        </authorList>
    </citation>
    <scope>NUCLEOTIDE SEQUENCE</scope>
    <source>
        <strain evidence="5">WR16-4</strain>
    </source>
</reference>
<dbReference type="RefSeq" id="WP_286136653.1">
    <property type="nucleotide sequence ID" value="NZ_BRPL01000002.1"/>
</dbReference>
<dbReference type="SUPFAM" id="SSF46785">
    <property type="entry name" value="Winged helix' DNA-binding domain"/>
    <property type="match status" value="1"/>
</dbReference>
<evidence type="ECO:0000313" key="5">
    <source>
        <dbReference type="EMBL" id="GLB47194.1"/>
    </source>
</evidence>
<protein>
    <submittedName>
        <fullName evidence="5">GntR family transcriptional regulator</fullName>
    </submittedName>
</protein>
<dbReference type="SUPFAM" id="SSF64288">
    <property type="entry name" value="Chorismate lyase-like"/>
    <property type="match status" value="1"/>
</dbReference>
<dbReference type="SMART" id="SM00866">
    <property type="entry name" value="UTRA"/>
    <property type="match status" value="1"/>
</dbReference>
<dbReference type="EMBL" id="BRPL01000002">
    <property type="protein sequence ID" value="GLB47194.1"/>
    <property type="molecule type" value="Genomic_DNA"/>
</dbReference>
<keyword evidence="6" id="KW-1185">Reference proteome</keyword>
<accession>A0A9W6B1E8</accession>
<evidence type="ECO:0000259" key="4">
    <source>
        <dbReference type="PROSITE" id="PS50949"/>
    </source>
</evidence>
<keyword evidence="2" id="KW-0238">DNA-binding</keyword>
<reference evidence="5" key="2">
    <citation type="journal article" date="2023" name="PLoS ONE">
        <title>Philodulcilactobacillus myokoensis gen. nov., sp. nov., a fructophilic, acidophilic, and agar-phobic lactic acid bacterium isolated from fermented vegetable extracts.</title>
        <authorList>
            <person name="Kouya T."/>
            <person name="Ishiyama Y."/>
            <person name="Ohashi S."/>
            <person name="Kumakubo R."/>
            <person name="Yamazaki T."/>
            <person name="Otaki T."/>
        </authorList>
    </citation>
    <scope>NUCLEOTIDE SEQUENCE</scope>
    <source>
        <strain evidence="5">WR16-4</strain>
    </source>
</reference>
<dbReference type="InterPro" id="IPR011663">
    <property type="entry name" value="UTRA"/>
</dbReference>
<dbReference type="Gene3D" id="3.40.1410.10">
    <property type="entry name" value="Chorismate lyase-like"/>
    <property type="match status" value="1"/>
</dbReference>
<organism evidence="5 6">
    <name type="scientific">Philodulcilactobacillus myokoensis</name>
    <dbReference type="NCBI Taxonomy" id="2929573"/>
    <lineage>
        <taxon>Bacteria</taxon>
        <taxon>Bacillati</taxon>
        <taxon>Bacillota</taxon>
        <taxon>Bacilli</taxon>
        <taxon>Lactobacillales</taxon>
        <taxon>Lactobacillaceae</taxon>
        <taxon>Philodulcilactobacillus</taxon>
    </lineage>
</organism>
<gene>
    <name evidence="5" type="ORF">WR164_11730</name>
</gene>
<dbReference type="PANTHER" id="PTHR44846">
    <property type="entry name" value="MANNOSYL-D-GLYCERATE TRANSPORT/METABOLISM SYSTEM REPRESSOR MNGR-RELATED"/>
    <property type="match status" value="1"/>
</dbReference>
<dbReference type="InterPro" id="IPR028978">
    <property type="entry name" value="Chorismate_lyase_/UTRA_dom_sf"/>
</dbReference>
<dbReference type="InterPro" id="IPR036390">
    <property type="entry name" value="WH_DNA-bd_sf"/>
</dbReference>
<feature type="domain" description="HTH gntR-type" evidence="4">
    <location>
        <begin position="3"/>
        <end position="71"/>
    </location>
</feature>
<evidence type="ECO:0000256" key="3">
    <source>
        <dbReference type="ARBA" id="ARBA00023163"/>
    </source>
</evidence>
<dbReference type="Pfam" id="PF07702">
    <property type="entry name" value="UTRA"/>
    <property type="match status" value="1"/>
</dbReference>
<dbReference type="CDD" id="cd07377">
    <property type="entry name" value="WHTH_GntR"/>
    <property type="match status" value="1"/>
</dbReference>
<name>A0A9W6B1E8_9LACO</name>
<dbReference type="PROSITE" id="PS50949">
    <property type="entry name" value="HTH_GNTR"/>
    <property type="match status" value="1"/>
</dbReference>
<dbReference type="InterPro" id="IPR050679">
    <property type="entry name" value="Bact_HTH_transcr_reg"/>
</dbReference>
<dbReference type="AlphaFoldDB" id="A0A9W6B1E8"/>
<sequence length="233" mass="26940">MSLPIYIRIHNDIRRKVENNQWQIGSQIPPERELAIQYHVSRMTLRQAIHTLVDEGILDHHIGSGTFVAHRKVQEQMSGITSFTDIMLEQQKIPSSKTISYYTVAPSLSEMEKLHIKQNNRVLRMERIRYGNDVPICFEVATIPSHFVSGLSKDDVSGSLYRVLKEKKHLIPGKARQMFSATLASERIADYLKIKKGDAILYLRQTTALKDGTPFEYVRSQYVGKRFEFYLEK</sequence>
<dbReference type="Proteomes" id="UP001144204">
    <property type="component" value="Unassembled WGS sequence"/>
</dbReference>